<dbReference type="STRING" id="1397666.RS24_01386"/>
<dbReference type="InterPro" id="IPR036866">
    <property type="entry name" value="RibonucZ/Hydroxyglut_hydro"/>
</dbReference>
<accession>U2WS73</accession>
<comment type="caution">
    <text evidence="2">The sequence shown here is derived from an EMBL/GenBank/DDBJ whole genome shotgun (WGS) entry which is preliminary data.</text>
</comment>
<evidence type="ECO:0000259" key="1">
    <source>
        <dbReference type="Pfam" id="PF12706"/>
    </source>
</evidence>
<dbReference type="AlphaFoldDB" id="U2WS73"/>
<proteinExistence type="predicted"/>
<keyword evidence="2" id="KW-0378">Hydrolase</keyword>
<name>U2WS73_9PROT</name>
<gene>
    <name evidence="2" type="ORF">RS24_01386</name>
</gene>
<dbReference type="EMBL" id="AWXE01000004">
    <property type="protein sequence ID" value="ERL46388.1"/>
    <property type="molecule type" value="Genomic_DNA"/>
</dbReference>
<organism evidence="2 3">
    <name type="scientific">Candidatus Micropelagius thuwalensis</name>
    <dbReference type="NCBI Taxonomy" id="1397666"/>
    <lineage>
        <taxon>Bacteria</taxon>
        <taxon>Pseudomonadati</taxon>
        <taxon>Pseudomonadota</taxon>
        <taxon>Alphaproteobacteria</taxon>
        <taxon>PS1 clade</taxon>
        <taxon>Candidatus Micropelagius</taxon>
    </lineage>
</organism>
<feature type="domain" description="Metallo-beta-lactamase" evidence="1">
    <location>
        <begin position="47"/>
        <end position="244"/>
    </location>
</feature>
<dbReference type="SUPFAM" id="SSF56281">
    <property type="entry name" value="Metallo-hydrolase/oxidoreductase"/>
    <property type="match status" value="1"/>
</dbReference>
<protein>
    <submittedName>
        <fullName evidence="2">Alpha-beta hydrolase protein</fullName>
    </submittedName>
</protein>
<evidence type="ECO:0000313" key="3">
    <source>
        <dbReference type="Proteomes" id="UP000016762"/>
    </source>
</evidence>
<dbReference type="Pfam" id="PF12706">
    <property type="entry name" value="Lactamase_B_2"/>
    <property type="match status" value="1"/>
</dbReference>
<evidence type="ECO:0000313" key="2">
    <source>
        <dbReference type="EMBL" id="ERL46388.1"/>
    </source>
</evidence>
<reference evidence="2 3" key="1">
    <citation type="journal article" date="2014" name="FEMS Microbiol. Ecol.">
        <title>Genomic differentiation among two strains of the PS1 clade isolated from geographically separated marine habitats.</title>
        <authorList>
            <person name="Jimenez-Infante F."/>
            <person name="Ngugi D.K."/>
            <person name="Alam I."/>
            <person name="Rashid M."/>
            <person name="Baalawi W."/>
            <person name="Kamau A.A."/>
            <person name="Bajic V.B."/>
            <person name="Stingl U."/>
        </authorList>
    </citation>
    <scope>NUCLEOTIDE SEQUENCE [LARGE SCALE GENOMIC DNA]</scope>
    <source>
        <strain evidence="2 3">RS24</strain>
    </source>
</reference>
<dbReference type="eggNOG" id="COG1235">
    <property type="taxonomic scope" value="Bacteria"/>
</dbReference>
<dbReference type="PANTHER" id="PTHR42663">
    <property type="entry name" value="HYDROLASE C777.06C-RELATED-RELATED"/>
    <property type="match status" value="1"/>
</dbReference>
<dbReference type="Gene3D" id="3.60.15.10">
    <property type="entry name" value="Ribonuclease Z/Hydroxyacylglutathione hydrolase-like"/>
    <property type="match status" value="1"/>
</dbReference>
<dbReference type="PANTHER" id="PTHR42663:SF4">
    <property type="entry name" value="SLL1036 PROTEIN"/>
    <property type="match status" value="1"/>
</dbReference>
<dbReference type="RefSeq" id="WP_021777366.1">
    <property type="nucleotide sequence ID" value="NZ_AWXE01000004.1"/>
</dbReference>
<sequence length="283" mass="31184">MVTVQQPIVKFWGTRGSLPVSGAAHVKYGGNTSCVEIGLSRESGQFVIIDAGSGLHALGNSLEESKGQDYHICLSHFHLDHLIGIPFFAPLFQAGCAVHFHTIIEDAPDGFEPILDKLMATPFFPIQSDVFQAEVHFHSHASTSQIDLGEIKLTTCPIPHPGGAHAYRVSTGDMDVVYATDTEHEPGTLNTKLVDFSQAADLMLYDCTYDDNEFMDKKGFGHSTWQEALRLAQAAQVKNLAIYHHDPSRSDVQLDEIEKKAQLIFENSFVAADNQLFVLDSRN</sequence>
<dbReference type="Proteomes" id="UP000016762">
    <property type="component" value="Unassembled WGS sequence"/>
</dbReference>
<keyword evidence="3" id="KW-1185">Reference proteome</keyword>
<dbReference type="InterPro" id="IPR001279">
    <property type="entry name" value="Metallo-B-lactamas"/>
</dbReference>
<dbReference type="CDD" id="cd07715">
    <property type="entry name" value="TaR3-like_MBL-fold"/>
    <property type="match status" value="1"/>
</dbReference>
<dbReference type="GO" id="GO:0016787">
    <property type="term" value="F:hydrolase activity"/>
    <property type="evidence" value="ECO:0007669"/>
    <property type="project" value="UniProtKB-KW"/>
</dbReference>